<keyword evidence="6" id="KW-0808">Transferase</keyword>
<dbReference type="CDD" id="cd00082">
    <property type="entry name" value="HisKA"/>
    <property type="match status" value="1"/>
</dbReference>
<keyword evidence="9 17" id="KW-0418">Kinase</keyword>
<dbReference type="OrthoDB" id="335833at2"/>
<evidence type="ECO:0000256" key="7">
    <source>
        <dbReference type="ARBA" id="ARBA00022692"/>
    </source>
</evidence>
<keyword evidence="8" id="KW-0547">Nucleotide-binding</keyword>
<keyword evidence="7 14" id="KW-0812">Transmembrane</keyword>
<dbReference type="SUPFAM" id="SSF158472">
    <property type="entry name" value="HAMP domain-like"/>
    <property type="match status" value="1"/>
</dbReference>
<dbReference type="InterPro" id="IPR003660">
    <property type="entry name" value="HAMP_dom"/>
</dbReference>
<evidence type="ECO:0000313" key="18">
    <source>
        <dbReference type="Proteomes" id="UP000000417"/>
    </source>
</evidence>
<dbReference type="RefSeq" id="WP_011196628.1">
    <property type="nucleotide sequence ID" value="NC_006177.1"/>
</dbReference>
<dbReference type="SUPFAM" id="SSF47384">
    <property type="entry name" value="Homodimeric domain of signal transducing histidine kinase"/>
    <property type="match status" value="1"/>
</dbReference>
<evidence type="ECO:0000256" key="1">
    <source>
        <dbReference type="ARBA" id="ARBA00000085"/>
    </source>
</evidence>
<dbReference type="CDD" id="cd06225">
    <property type="entry name" value="HAMP"/>
    <property type="match status" value="1"/>
</dbReference>
<dbReference type="Pfam" id="PF02518">
    <property type="entry name" value="HATPase_c"/>
    <property type="match status" value="1"/>
</dbReference>
<feature type="transmembrane region" description="Helical" evidence="14">
    <location>
        <begin position="57"/>
        <end position="77"/>
    </location>
</feature>
<evidence type="ECO:0000256" key="8">
    <source>
        <dbReference type="ARBA" id="ARBA00022741"/>
    </source>
</evidence>
<evidence type="ECO:0000313" key="17">
    <source>
        <dbReference type="EMBL" id="BAD41490.1"/>
    </source>
</evidence>
<dbReference type="InterPro" id="IPR036097">
    <property type="entry name" value="HisK_dim/P_sf"/>
</dbReference>
<dbReference type="eggNOG" id="COG2205">
    <property type="taxonomic scope" value="Bacteria"/>
</dbReference>
<dbReference type="eggNOG" id="COG3850">
    <property type="taxonomic scope" value="Bacteria"/>
</dbReference>
<dbReference type="Proteomes" id="UP000000417">
    <property type="component" value="Chromosome"/>
</dbReference>
<dbReference type="PANTHER" id="PTHR45528:SF1">
    <property type="entry name" value="SENSOR HISTIDINE KINASE CPXA"/>
    <property type="match status" value="1"/>
</dbReference>
<dbReference type="SMART" id="SM00388">
    <property type="entry name" value="HisKA"/>
    <property type="match status" value="1"/>
</dbReference>
<evidence type="ECO:0000259" key="15">
    <source>
        <dbReference type="PROSITE" id="PS50109"/>
    </source>
</evidence>
<feature type="domain" description="HAMP" evidence="16">
    <location>
        <begin position="79"/>
        <end position="131"/>
    </location>
</feature>
<dbReference type="KEGG" id="sth:STH2505"/>
<dbReference type="Pfam" id="PF00512">
    <property type="entry name" value="HisKA"/>
    <property type="match status" value="1"/>
</dbReference>
<dbReference type="FunFam" id="1.10.287.130:FF:000008">
    <property type="entry name" value="Two-component sensor histidine kinase"/>
    <property type="match status" value="1"/>
</dbReference>
<feature type="domain" description="Histidine kinase" evidence="15">
    <location>
        <begin position="146"/>
        <end position="365"/>
    </location>
</feature>
<evidence type="ECO:0000256" key="11">
    <source>
        <dbReference type="ARBA" id="ARBA00022989"/>
    </source>
</evidence>
<dbReference type="GO" id="GO:0000155">
    <property type="term" value="F:phosphorelay sensor kinase activity"/>
    <property type="evidence" value="ECO:0007669"/>
    <property type="project" value="InterPro"/>
</dbReference>
<gene>
    <name evidence="17" type="ordered locus">STH2505</name>
</gene>
<dbReference type="GO" id="GO:0005524">
    <property type="term" value="F:ATP binding"/>
    <property type="evidence" value="ECO:0007669"/>
    <property type="project" value="UniProtKB-KW"/>
</dbReference>
<organism evidence="17 18">
    <name type="scientific">Symbiobacterium thermophilum (strain DSM 24528 / JCM 14929 / IAM 14863 / T)</name>
    <dbReference type="NCBI Taxonomy" id="292459"/>
    <lineage>
        <taxon>Bacteria</taxon>
        <taxon>Bacillati</taxon>
        <taxon>Bacillota</taxon>
        <taxon>Clostridia</taxon>
        <taxon>Eubacteriales</taxon>
        <taxon>Symbiobacteriaceae</taxon>
        <taxon>Symbiobacterium</taxon>
    </lineage>
</organism>
<evidence type="ECO:0000256" key="2">
    <source>
        <dbReference type="ARBA" id="ARBA00004651"/>
    </source>
</evidence>
<evidence type="ECO:0000256" key="5">
    <source>
        <dbReference type="ARBA" id="ARBA00022553"/>
    </source>
</evidence>
<dbReference type="InterPro" id="IPR003661">
    <property type="entry name" value="HisK_dim/P_dom"/>
</dbReference>
<accession>Q67LF6</accession>
<dbReference type="PROSITE" id="PS50885">
    <property type="entry name" value="HAMP"/>
    <property type="match status" value="1"/>
</dbReference>
<dbReference type="PANTHER" id="PTHR45528">
    <property type="entry name" value="SENSOR HISTIDINE KINASE CPXA"/>
    <property type="match status" value="1"/>
</dbReference>
<evidence type="ECO:0000256" key="3">
    <source>
        <dbReference type="ARBA" id="ARBA00012438"/>
    </source>
</evidence>
<proteinExistence type="predicted"/>
<evidence type="ECO:0000256" key="9">
    <source>
        <dbReference type="ARBA" id="ARBA00022777"/>
    </source>
</evidence>
<reference evidence="17 18" key="1">
    <citation type="journal article" date="2004" name="Nucleic Acids Res.">
        <title>Genome sequence of Symbiobacterium thermophilum, an uncultivable bacterium that depends on microbial commensalism.</title>
        <authorList>
            <person name="Ueda K."/>
            <person name="Yamashita A."/>
            <person name="Ishikawa J."/>
            <person name="Shimada M."/>
            <person name="Watsuji T."/>
            <person name="Morimura K."/>
            <person name="Ikeda H."/>
            <person name="Hattori M."/>
            <person name="Beppu T."/>
        </authorList>
    </citation>
    <scope>NUCLEOTIDE SEQUENCE [LARGE SCALE GENOMIC DNA]</scope>
    <source>
        <strain evidence="18">T / IAM 14863</strain>
    </source>
</reference>
<dbReference type="InterPro" id="IPR005467">
    <property type="entry name" value="His_kinase_dom"/>
</dbReference>
<keyword evidence="10" id="KW-0067">ATP-binding</keyword>
<dbReference type="EMBL" id="AP006840">
    <property type="protein sequence ID" value="BAD41490.1"/>
    <property type="molecule type" value="Genomic_DNA"/>
</dbReference>
<dbReference type="FunFam" id="3.30.565.10:FF:000013">
    <property type="entry name" value="Two-component sensor histidine kinase"/>
    <property type="match status" value="1"/>
</dbReference>
<protein>
    <recommendedName>
        <fullName evidence="3">histidine kinase</fullName>
        <ecNumber evidence="3">2.7.13.3</ecNumber>
    </recommendedName>
</protein>
<evidence type="ECO:0000256" key="10">
    <source>
        <dbReference type="ARBA" id="ARBA00022840"/>
    </source>
</evidence>
<sequence length="383" mass="42559">MRSNLAFSLRWRMILTFMASGFLAAVSTALMLAVAANLAGSIPPFNWLLNFLADTVGVWPIVFAVAVVLSFTWYILLSQPMIRYLEALSRAMDEVARGNYDVTVPPRGRDELGLLGENLVSMSRQIKASLQRERQANQARYELITAVSHDLRTPLTSVLGYLQLIDEDRYRDEVELRYYVDMAYEKAKQLKRLIDQLFEFTRTSHGGIVLRPVPINPAELLEQVAEAFVPALQEAGMEYRLRLPDERATVLADPDLLVRVLENLISNAIRYGREGKVVELELEVRRVERAVLLRVANRGNPIPSHQLDRIFDSFYRGEVSRSGRTGGAGLGLAIVRNIVTLHGGTVRAINETDRTVFEVRLPAAGGAEAAGAGLSPGAAVRTD</sequence>
<dbReference type="PROSITE" id="PS50109">
    <property type="entry name" value="HIS_KIN"/>
    <property type="match status" value="1"/>
</dbReference>
<keyword evidence="5" id="KW-0597">Phosphoprotein</keyword>
<evidence type="ECO:0000256" key="13">
    <source>
        <dbReference type="ARBA" id="ARBA00023136"/>
    </source>
</evidence>
<keyword evidence="12" id="KW-0902">Two-component regulatory system</keyword>
<keyword evidence="11 14" id="KW-1133">Transmembrane helix</keyword>
<evidence type="ECO:0000256" key="12">
    <source>
        <dbReference type="ARBA" id="ARBA00023012"/>
    </source>
</evidence>
<name>Q67LF6_SYMTH</name>
<dbReference type="GO" id="GO:0005886">
    <property type="term" value="C:plasma membrane"/>
    <property type="evidence" value="ECO:0007669"/>
    <property type="project" value="UniProtKB-SubCell"/>
</dbReference>
<dbReference type="CDD" id="cd00075">
    <property type="entry name" value="HATPase"/>
    <property type="match status" value="1"/>
</dbReference>
<comment type="catalytic activity">
    <reaction evidence="1">
        <text>ATP + protein L-histidine = ADP + protein N-phospho-L-histidine.</text>
        <dbReference type="EC" id="2.7.13.3"/>
    </reaction>
</comment>
<dbReference type="SMART" id="SM00304">
    <property type="entry name" value="HAMP"/>
    <property type="match status" value="1"/>
</dbReference>
<dbReference type="SUPFAM" id="SSF55874">
    <property type="entry name" value="ATPase domain of HSP90 chaperone/DNA topoisomerase II/histidine kinase"/>
    <property type="match status" value="1"/>
</dbReference>
<dbReference type="SMART" id="SM00387">
    <property type="entry name" value="HATPase_c"/>
    <property type="match status" value="1"/>
</dbReference>
<keyword evidence="18" id="KW-1185">Reference proteome</keyword>
<dbReference type="AlphaFoldDB" id="Q67LF6"/>
<dbReference type="Gene3D" id="3.30.565.10">
    <property type="entry name" value="Histidine kinase-like ATPase, C-terminal domain"/>
    <property type="match status" value="1"/>
</dbReference>
<dbReference type="InterPro" id="IPR004358">
    <property type="entry name" value="Sig_transdc_His_kin-like_C"/>
</dbReference>
<keyword evidence="4" id="KW-1003">Cell membrane</keyword>
<evidence type="ECO:0000259" key="16">
    <source>
        <dbReference type="PROSITE" id="PS50885"/>
    </source>
</evidence>
<dbReference type="Pfam" id="PF00672">
    <property type="entry name" value="HAMP"/>
    <property type="match status" value="1"/>
</dbReference>
<evidence type="ECO:0000256" key="4">
    <source>
        <dbReference type="ARBA" id="ARBA00022475"/>
    </source>
</evidence>
<evidence type="ECO:0000256" key="14">
    <source>
        <dbReference type="SAM" id="Phobius"/>
    </source>
</evidence>
<evidence type="ECO:0000256" key="6">
    <source>
        <dbReference type="ARBA" id="ARBA00022679"/>
    </source>
</evidence>
<keyword evidence="13 14" id="KW-0472">Membrane</keyword>
<dbReference type="EC" id="2.7.13.3" evidence="3"/>
<dbReference type="PRINTS" id="PR00344">
    <property type="entry name" value="BCTRLSENSOR"/>
</dbReference>
<dbReference type="Gene3D" id="6.10.340.10">
    <property type="match status" value="1"/>
</dbReference>
<dbReference type="HOGENOM" id="CLU_000445_89_3_9"/>
<dbReference type="STRING" id="292459.STH2505"/>
<comment type="subcellular location">
    <subcellularLocation>
        <location evidence="2">Cell membrane</location>
        <topology evidence="2">Multi-pass membrane protein</topology>
    </subcellularLocation>
</comment>
<dbReference type="InterPro" id="IPR003594">
    <property type="entry name" value="HATPase_dom"/>
</dbReference>
<dbReference type="InterPro" id="IPR036890">
    <property type="entry name" value="HATPase_C_sf"/>
</dbReference>
<dbReference type="Gene3D" id="1.10.287.130">
    <property type="match status" value="1"/>
</dbReference>
<dbReference type="InterPro" id="IPR050398">
    <property type="entry name" value="HssS/ArlS-like"/>
</dbReference>